<gene>
    <name evidence="1" type="ORF">SAMN02910377_02364</name>
</gene>
<reference evidence="2" key="1">
    <citation type="submission" date="2016-10" db="EMBL/GenBank/DDBJ databases">
        <authorList>
            <person name="Varghese N."/>
        </authorList>
    </citation>
    <scope>NUCLEOTIDE SEQUENCE [LARGE SCALE GENOMIC DNA]</scope>
    <source>
        <strain evidence="2">ACV-9</strain>
    </source>
</reference>
<organism evidence="1 2">
    <name type="scientific">Pseudobutyrivibrio ruminis</name>
    <dbReference type="NCBI Taxonomy" id="46206"/>
    <lineage>
        <taxon>Bacteria</taxon>
        <taxon>Bacillati</taxon>
        <taxon>Bacillota</taxon>
        <taxon>Clostridia</taxon>
        <taxon>Lachnospirales</taxon>
        <taxon>Lachnospiraceae</taxon>
        <taxon>Pseudobutyrivibrio</taxon>
    </lineage>
</organism>
<sequence length="57" mass="6977">MLENDNLKYRQMYFDMDGVIKQETYVYHRELTPEEQENYDNLVADSDQMTIFDFITD</sequence>
<dbReference type="AlphaFoldDB" id="A0A1H7LHR5"/>
<keyword evidence="2" id="KW-1185">Reference proteome</keyword>
<dbReference type="Proteomes" id="UP000182321">
    <property type="component" value="Unassembled WGS sequence"/>
</dbReference>
<dbReference type="RefSeq" id="WP_155952487.1">
    <property type="nucleotide sequence ID" value="NZ_FNZX01000016.1"/>
</dbReference>
<protein>
    <submittedName>
        <fullName evidence="1">Uncharacterized protein</fullName>
    </submittedName>
</protein>
<dbReference type="EMBL" id="FNZX01000016">
    <property type="protein sequence ID" value="SEK98388.1"/>
    <property type="molecule type" value="Genomic_DNA"/>
</dbReference>
<name>A0A1H7LHR5_9FIRM</name>
<proteinExistence type="predicted"/>
<accession>A0A1H7LHR5</accession>
<evidence type="ECO:0000313" key="1">
    <source>
        <dbReference type="EMBL" id="SEK98388.1"/>
    </source>
</evidence>
<evidence type="ECO:0000313" key="2">
    <source>
        <dbReference type="Proteomes" id="UP000182321"/>
    </source>
</evidence>